<evidence type="ECO:0000256" key="1">
    <source>
        <dbReference type="SAM" id="MobiDB-lite"/>
    </source>
</evidence>
<sequence length="74" mass="7785">MSSSQSESSENKPQSWENEGGSTASADAAATLGIVRHMSETYSVGGYRYTTLGDAIAQARRMAKLENELLGDGG</sequence>
<evidence type="ECO:0000313" key="2">
    <source>
        <dbReference type="EMBL" id="ANY19659.1"/>
    </source>
</evidence>
<reference evidence="2 3" key="1">
    <citation type="submission" date="2016-07" db="EMBL/GenBank/DDBJ databases">
        <title>Complete genome sequence of Altererythrobacter dongtanensis KCTC 22672, a type strain with esterase isolated from tidal flat.</title>
        <authorList>
            <person name="Cheng H."/>
            <person name="Wu Y.-H."/>
            <person name="Zhou P."/>
            <person name="Huo Y.-Y."/>
            <person name="Wang C.-S."/>
            <person name="Xu X.-W."/>
        </authorList>
    </citation>
    <scope>NUCLEOTIDE SEQUENCE [LARGE SCALE GENOMIC DNA]</scope>
    <source>
        <strain evidence="2 3">KCTC 22672</strain>
    </source>
</reference>
<dbReference type="KEGG" id="ado:A6F68_01141"/>
<keyword evidence="3" id="KW-1185">Reference proteome</keyword>
<dbReference type="EMBL" id="CP016591">
    <property type="protein sequence ID" value="ANY19659.1"/>
    <property type="molecule type" value="Genomic_DNA"/>
</dbReference>
<dbReference type="Proteomes" id="UP000092932">
    <property type="component" value="Chromosome"/>
</dbReference>
<feature type="region of interest" description="Disordered" evidence="1">
    <location>
        <begin position="1"/>
        <end position="24"/>
    </location>
</feature>
<name>A0A1B2ABW8_9SPHN</name>
<protein>
    <submittedName>
        <fullName evidence="2">Uncharacterized protein</fullName>
    </submittedName>
</protein>
<gene>
    <name evidence="2" type="ORF">A6F68_01141</name>
</gene>
<dbReference type="AlphaFoldDB" id="A0A1B2ABW8"/>
<proteinExistence type="predicted"/>
<organism evidence="2 3">
    <name type="scientific">Tsuneonella dongtanensis</name>
    <dbReference type="NCBI Taxonomy" id="692370"/>
    <lineage>
        <taxon>Bacteria</taxon>
        <taxon>Pseudomonadati</taxon>
        <taxon>Pseudomonadota</taxon>
        <taxon>Alphaproteobacteria</taxon>
        <taxon>Sphingomonadales</taxon>
        <taxon>Erythrobacteraceae</taxon>
        <taxon>Tsuneonella</taxon>
    </lineage>
</organism>
<evidence type="ECO:0000313" key="3">
    <source>
        <dbReference type="Proteomes" id="UP000092932"/>
    </source>
</evidence>
<accession>A0A1B2ABW8</accession>